<protein>
    <recommendedName>
        <fullName evidence="4">DUF4853 domain-containing protein</fullName>
    </recommendedName>
</protein>
<dbReference type="EMBL" id="RSEB01000003">
    <property type="protein sequence ID" value="RRR99457.1"/>
    <property type="molecule type" value="Genomic_DNA"/>
</dbReference>
<dbReference type="PROSITE" id="PS51257">
    <property type="entry name" value="PROKAR_LIPOPROTEIN"/>
    <property type="match status" value="1"/>
</dbReference>
<evidence type="ECO:0000313" key="3">
    <source>
        <dbReference type="Proteomes" id="UP000277256"/>
    </source>
</evidence>
<accession>A0A426UY05</accession>
<dbReference type="RefSeq" id="WP_125247971.1">
    <property type="nucleotide sequence ID" value="NZ_RSEB01000003.1"/>
</dbReference>
<dbReference type="Proteomes" id="UP000277256">
    <property type="component" value="Unassembled WGS sequence"/>
</dbReference>
<gene>
    <name evidence="2" type="ORF">EIW28_12175</name>
</gene>
<sequence length="251" mass="27500">MKFANGRLVALGGAVLLLASGCNALSGGDSSGDGTDGGTTDPLAEEMRSWPGGCDVLDNLQPIVDYMQIQEIDGGALNNNAWGEGMDGEALTCNGLVTVKSFELADGTISENDGELWGGIVPWENEDQAKASYTQRTVDDIEGLKEQDSTLQVIEEIPLGDEWDEGKLIVMDREFEWALTLIGRQGQWLFYAEVNYNHDTGEELYNENSDILPGSEEDYAYPFDDAALQQWLVEEYAPSVNQMINDRIGQE</sequence>
<dbReference type="OrthoDB" id="5185964at2"/>
<comment type="caution">
    <text evidence="2">The sequence shown here is derived from an EMBL/GenBank/DDBJ whole genome shotgun (WGS) entry which is preliminary data.</text>
</comment>
<keyword evidence="3" id="KW-1185">Reference proteome</keyword>
<keyword evidence="1" id="KW-0732">Signal</keyword>
<evidence type="ECO:0000313" key="2">
    <source>
        <dbReference type="EMBL" id="RRR99457.1"/>
    </source>
</evidence>
<dbReference type="AlphaFoldDB" id="A0A426UY05"/>
<evidence type="ECO:0000256" key="1">
    <source>
        <dbReference type="SAM" id="SignalP"/>
    </source>
</evidence>
<name>A0A426UY05_9ACTN</name>
<proteinExistence type="predicted"/>
<feature type="signal peptide" evidence="1">
    <location>
        <begin position="1"/>
        <end position="24"/>
    </location>
</feature>
<feature type="chain" id="PRO_5019515602" description="DUF4853 domain-containing protein" evidence="1">
    <location>
        <begin position="25"/>
        <end position="251"/>
    </location>
</feature>
<reference evidence="2 3" key="1">
    <citation type="submission" date="2018-12" db="EMBL/GenBank/DDBJ databases">
        <title>Glycomyces sp. YIM 121974 draft genome.</title>
        <authorList>
            <person name="Li Q."/>
        </authorList>
    </citation>
    <scope>NUCLEOTIDE SEQUENCE [LARGE SCALE GENOMIC DNA]</scope>
    <source>
        <strain evidence="2 3">YIM 121974</strain>
    </source>
</reference>
<organism evidence="2 3">
    <name type="scientific">Glycomyces terrestris</name>
    <dbReference type="NCBI Taxonomy" id="2493553"/>
    <lineage>
        <taxon>Bacteria</taxon>
        <taxon>Bacillati</taxon>
        <taxon>Actinomycetota</taxon>
        <taxon>Actinomycetes</taxon>
        <taxon>Glycomycetales</taxon>
        <taxon>Glycomycetaceae</taxon>
        <taxon>Glycomyces</taxon>
    </lineage>
</organism>
<evidence type="ECO:0008006" key="4">
    <source>
        <dbReference type="Google" id="ProtNLM"/>
    </source>
</evidence>